<feature type="compositionally biased region" description="Polar residues" evidence="1">
    <location>
        <begin position="310"/>
        <end position="322"/>
    </location>
</feature>
<feature type="region of interest" description="Disordered" evidence="1">
    <location>
        <begin position="1"/>
        <end position="75"/>
    </location>
</feature>
<keyword evidence="3" id="KW-1185">Reference proteome</keyword>
<reference evidence="2 3" key="1">
    <citation type="submission" date="2023-10" db="EMBL/GenBank/DDBJ databases">
        <title>Draft genome sequence of Xylaria bambusicola isolate GMP-LS, the root and basal stem rot pathogen of sugarcane in Indonesia.</title>
        <authorList>
            <person name="Selvaraj P."/>
            <person name="Muralishankar V."/>
            <person name="Muruganantham S."/>
            <person name="Sp S."/>
            <person name="Haryani S."/>
            <person name="Lau K.J.X."/>
            <person name="Naqvi N.I."/>
        </authorList>
    </citation>
    <scope>NUCLEOTIDE SEQUENCE [LARGE SCALE GENOMIC DNA]</scope>
    <source>
        <strain evidence="2">GMP-LS</strain>
    </source>
</reference>
<feature type="compositionally biased region" description="Polar residues" evidence="1">
    <location>
        <begin position="1"/>
        <end position="10"/>
    </location>
</feature>
<accession>A0AAN7Z6M0</accession>
<evidence type="ECO:0000256" key="1">
    <source>
        <dbReference type="SAM" id="MobiDB-lite"/>
    </source>
</evidence>
<feature type="region of interest" description="Disordered" evidence="1">
    <location>
        <begin position="116"/>
        <end position="136"/>
    </location>
</feature>
<evidence type="ECO:0000313" key="3">
    <source>
        <dbReference type="Proteomes" id="UP001305414"/>
    </source>
</evidence>
<proteinExistence type="predicted"/>
<dbReference type="Proteomes" id="UP001305414">
    <property type="component" value="Unassembled WGS sequence"/>
</dbReference>
<comment type="caution">
    <text evidence="2">The sequence shown here is derived from an EMBL/GenBank/DDBJ whole genome shotgun (WGS) entry which is preliminary data.</text>
</comment>
<name>A0AAN7Z6M0_9PEZI</name>
<evidence type="ECO:0000313" key="2">
    <source>
        <dbReference type="EMBL" id="KAK5626316.1"/>
    </source>
</evidence>
<protein>
    <submittedName>
        <fullName evidence="2">Uncharacterized protein</fullName>
    </submittedName>
</protein>
<dbReference type="AlphaFoldDB" id="A0AAN7Z6M0"/>
<feature type="compositionally biased region" description="Polar residues" evidence="1">
    <location>
        <begin position="36"/>
        <end position="55"/>
    </location>
</feature>
<feature type="region of interest" description="Disordered" evidence="1">
    <location>
        <begin position="447"/>
        <end position="516"/>
    </location>
</feature>
<gene>
    <name evidence="2" type="ORF">RRF57_002031</name>
</gene>
<feature type="region of interest" description="Disordered" evidence="1">
    <location>
        <begin position="249"/>
        <end position="322"/>
    </location>
</feature>
<feature type="compositionally biased region" description="Basic and acidic residues" evidence="1">
    <location>
        <begin position="505"/>
        <end position="516"/>
    </location>
</feature>
<sequence length="516" mass="56555">MSIATHPQEQQHPEGVNSAARPSETLSSVCIPPRPVTSSKQDASGVSSNVRQLTSPPSPTITARHGSSDTGREQVTPTWLPTVSQSQLEHHFSKQGMDGIFRNVRTFLAAKRHGKLAATTSDENDKPSSPIQTTPDIRYLEPPEDQYLITTDDIAGILDIVVAGVCSIHDDKGQPDCRSLLFARGQRAKPTLRVENIIPGEPAVAGPTTTFCSPRPCFNSSDGLGGSQPPPSAPKINWELFSDVLNRNDNAEPDNLGVEARESPKSSPSHGLPSRHVSWPQSRQLGRRKGVGIDSSPRFLNSPRRFRQPGQRSTSEPFSQQPLQNDFNYVVATTPITSFPRLKSRSCTNDWLTPLENDASAERREMVSDLYIRGIDAHSGDSSYKPLPILEEASQSNSTPPLQAQGQDYQSHIHVYEKQWSSQASEYEMDCRKKRGRSIGVACHKRIRVREQLDQRPDQSSPPLKGSSGSRSGSGAPDIDRSPDPMQQGQLRAASCSEDAAPHVCVDEQRTDQISP</sequence>
<organism evidence="2 3">
    <name type="scientific">Xylaria bambusicola</name>
    <dbReference type="NCBI Taxonomy" id="326684"/>
    <lineage>
        <taxon>Eukaryota</taxon>
        <taxon>Fungi</taxon>
        <taxon>Dikarya</taxon>
        <taxon>Ascomycota</taxon>
        <taxon>Pezizomycotina</taxon>
        <taxon>Sordariomycetes</taxon>
        <taxon>Xylariomycetidae</taxon>
        <taxon>Xylariales</taxon>
        <taxon>Xylariaceae</taxon>
        <taxon>Xylaria</taxon>
    </lineage>
</organism>
<dbReference type="EMBL" id="JAWHQM010000003">
    <property type="protein sequence ID" value="KAK5626316.1"/>
    <property type="molecule type" value="Genomic_DNA"/>
</dbReference>
<feature type="compositionally biased region" description="Low complexity" evidence="1">
    <location>
        <begin position="461"/>
        <end position="477"/>
    </location>
</feature>